<evidence type="ECO:0008006" key="3">
    <source>
        <dbReference type="Google" id="ProtNLM"/>
    </source>
</evidence>
<keyword evidence="2" id="KW-1185">Reference proteome</keyword>
<dbReference type="EMBL" id="NQJD01000002">
    <property type="protein sequence ID" value="TAA75939.1"/>
    <property type="molecule type" value="Genomic_DNA"/>
</dbReference>
<name>A0A521G4I8_9BACT</name>
<dbReference type="AlphaFoldDB" id="A0A521G4I8"/>
<gene>
    <name evidence="1" type="ORF">CDV28_10261</name>
</gene>
<organism evidence="1 2">
    <name type="scientific">Candidatus Electronema aureum</name>
    <dbReference type="NCBI Taxonomy" id="2005002"/>
    <lineage>
        <taxon>Bacteria</taxon>
        <taxon>Pseudomonadati</taxon>
        <taxon>Thermodesulfobacteriota</taxon>
        <taxon>Desulfobulbia</taxon>
        <taxon>Desulfobulbales</taxon>
        <taxon>Desulfobulbaceae</taxon>
        <taxon>Candidatus Electronema</taxon>
    </lineage>
</organism>
<sequence>MDTEIIRRLRAALPMVREWIDLFVQDHASQARAISSLDFKRLPAFFHQELLEQTKVVTVERVPFPPLSRFGLPEFAAFEHSVLEQTWVGGVTFQDTIFLKVGQPSESESLHFHELVHVVQWNQLDADNFLLAYAIGLVQFGYRESPLEQMAYSLQAQFEEGSLQPTLATATEIEKRTEAIWGQVAPILAAAAASDT</sequence>
<reference evidence="1" key="1">
    <citation type="submission" date="2017-07" db="EMBL/GenBank/DDBJ databases">
        <title>The cable genome - Insights into the physiology and evolution of filamentous bacteria capable of sulfide oxidation via long distance electron transfer.</title>
        <authorList>
            <person name="Thorup C."/>
            <person name="Bjerg J.T."/>
            <person name="Schreiber L."/>
            <person name="Nielsen L.P."/>
            <person name="Kjeldsen K.U."/>
            <person name="Boesen T."/>
            <person name="Boggild A."/>
            <person name="Meysman F."/>
            <person name="Geelhoed J."/>
            <person name="Schramm A."/>
        </authorList>
    </citation>
    <scope>NUCLEOTIDE SEQUENCE [LARGE SCALE GENOMIC DNA]</scope>
    <source>
        <strain evidence="1">GS</strain>
    </source>
</reference>
<comment type="caution">
    <text evidence="1">The sequence shown here is derived from an EMBL/GenBank/DDBJ whole genome shotgun (WGS) entry which is preliminary data.</text>
</comment>
<protein>
    <recommendedName>
        <fullName evidence="3">DUF4157 domain-containing protein</fullName>
    </recommendedName>
</protein>
<evidence type="ECO:0000313" key="1">
    <source>
        <dbReference type="EMBL" id="TAA75939.1"/>
    </source>
</evidence>
<evidence type="ECO:0000313" key="2">
    <source>
        <dbReference type="Proteomes" id="UP000316238"/>
    </source>
</evidence>
<dbReference type="Proteomes" id="UP000316238">
    <property type="component" value="Unassembled WGS sequence"/>
</dbReference>
<accession>A0A521G4I8</accession>
<proteinExistence type="predicted"/>